<feature type="region of interest" description="Disordered" evidence="6">
    <location>
        <begin position="87"/>
        <end position="106"/>
    </location>
</feature>
<dbReference type="Pfam" id="PF04616">
    <property type="entry name" value="Glyco_hydro_43"/>
    <property type="match status" value="1"/>
</dbReference>
<keyword evidence="8" id="KW-1185">Reference proteome</keyword>
<evidence type="ECO:0000256" key="6">
    <source>
        <dbReference type="SAM" id="MobiDB-lite"/>
    </source>
</evidence>
<evidence type="ECO:0000256" key="3">
    <source>
        <dbReference type="ARBA" id="ARBA00022801"/>
    </source>
</evidence>
<keyword evidence="5" id="KW-0326">Glycosidase</keyword>
<dbReference type="Proteomes" id="UP001180737">
    <property type="component" value="Unassembled WGS sequence"/>
</dbReference>
<keyword evidence="3" id="KW-0378">Hydrolase</keyword>
<proteinExistence type="inferred from homology"/>
<evidence type="ECO:0000313" key="7">
    <source>
        <dbReference type="EMBL" id="MDT0570010.1"/>
    </source>
</evidence>
<keyword evidence="2" id="KW-0858">Xylan degradation</keyword>
<organism evidence="7 8">
    <name type="scientific">Streptomyces gottesmaniae</name>
    <dbReference type="NCBI Taxonomy" id="3075518"/>
    <lineage>
        <taxon>Bacteria</taxon>
        <taxon>Bacillati</taxon>
        <taxon>Actinomycetota</taxon>
        <taxon>Actinomycetes</taxon>
        <taxon>Kitasatosporales</taxon>
        <taxon>Streptomycetaceae</taxon>
        <taxon>Streptomyces</taxon>
    </lineage>
</organism>
<comment type="caution">
    <text evidence="7">The sequence shown here is derived from an EMBL/GenBank/DDBJ whole genome shotgun (WGS) entry which is preliminary data.</text>
</comment>
<name>A0ABU2Z0A4_9ACTN</name>
<evidence type="ECO:0000256" key="4">
    <source>
        <dbReference type="ARBA" id="ARBA00023277"/>
    </source>
</evidence>
<reference evidence="7" key="1">
    <citation type="submission" date="2024-05" db="EMBL/GenBank/DDBJ databases">
        <title>30 novel species of actinomycetes from the DSMZ collection.</title>
        <authorList>
            <person name="Nouioui I."/>
        </authorList>
    </citation>
    <scope>NUCLEOTIDE SEQUENCE</scope>
    <source>
        <strain evidence="7">DSM 3412</strain>
    </source>
</reference>
<dbReference type="InterPro" id="IPR006710">
    <property type="entry name" value="Glyco_hydro_43"/>
</dbReference>
<dbReference type="Gene3D" id="2.115.10.20">
    <property type="entry name" value="Glycosyl hydrolase domain, family 43"/>
    <property type="match status" value="1"/>
</dbReference>
<evidence type="ECO:0000313" key="8">
    <source>
        <dbReference type="Proteomes" id="UP001180737"/>
    </source>
</evidence>
<comment type="similarity">
    <text evidence="1">Belongs to the glycosyl hydrolase 43 family.</text>
</comment>
<evidence type="ECO:0000256" key="2">
    <source>
        <dbReference type="ARBA" id="ARBA00022651"/>
    </source>
</evidence>
<dbReference type="InterPro" id="IPR052176">
    <property type="entry name" value="Glycosyl_Hydrlase_43_Enz"/>
</dbReference>
<keyword evidence="4" id="KW-0119">Carbohydrate metabolism</keyword>
<gene>
    <name evidence="7" type="ORF">RM704_21480</name>
</gene>
<accession>A0ABU2Z0A4</accession>
<keyword evidence="2" id="KW-0624">Polysaccharide degradation</keyword>
<dbReference type="PANTHER" id="PTHR43772:SF2">
    <property type="entry name" value="PUTATIVE (AFU_ORTHOLOGUE AFUA_2G04480)-RELATED"/>
    <property type="match status" value="1"/>
</dbReference>
<dbReference type="EMBL" id="JAVRFJ010000018">
    <property type="protein sequence ID" value="MDT0570010.1"/>
    <property type="molecule type" value="Genomic_DNA"/>
</dbReference>
<dbReference type="SUPFAM" id="SSF75005">
    <property type="entry name" value="Arabinanase/levansucrase/invertase"/>
    <property type="match status" value="1"/>
</dbReference>
<sequence length="138" mass="15242">MATLFDGVSATKYQKPDPAVLTDYDGTTYLSWGNSEAYGVPLDEDVASFDPARVRRFTPENFREGAFVVERRGVHFFMWPEDDTPSEDYRVAHATGPTPRGDGVRRESTLERLVFAADGSIEEVVPTLRSIGPVVSPG</sequence>
<evidence type="ECO:0000256" key="1">
    <source>
        <dbReference type="ARBA" id="ARBA00009865"/>
    </source>
</evidence>
<dbReference type="InterPro" id="IPR023296">
    <property type="entry name" value="Glyco_hydro_beta-prop_sf"/>
</dbReference>
<dbReference type="PANTHER" id="PTHR43772">
    <property type="entry name" value="ENDO-1,4-BETA-XYLANASE"/>
    <property type="match status" value="1"/>
</dbReference>
<evidence type="ECO:0000256" key="5">
    <source>
        <dbReference type="ARBA" id="ARBA00023295"/>
    </source>
</evidence>
<protein>
    <submittedName>
        <fullName evidence="7">Family 43 glycosylhydrolase</fullName>
    </submittedName>
</protein>